<dbReference type="EMBL" id="SPUK01000003">
    <property type="protein sequence ID" value="TQV98783.1"/>
    <property type="molecule type" value="Genomic_DNA"/>
</dbReference>
<evidence type="ECO:0000313" key="3">
    <source>
        <dbReference type="Proteomes" id="UP000315783"/>
    </source>
</evidence>
<organism evidence="2 3">
    <name type="scientific">Cordyceps javanica</name>
    <dbReference type="NCBI Taxonomy" id="43265"/>
    <lineage>
        <taxon>Eukaryota</taxon>
        <taxon>Fungi</taxon>
        <taxon>Dikarya</taxon>
        <taxon>Ascomycota</taxon>
        <taxon>Pezizomycotina</taxon>
        <taxon>Sordariomycetes</taxon>
        <taxon>Hypocreomycetidae</taxon>
        <taxon>Hypocreales</taxon>
        <taxon>Cordycipitaceae</taxon>
        <taxon>Cordyceps</taxon>
    </lineage>
</organism>
<dbReference type="STRING" id="43265.A0A545W7V0"/>
<feature type="compositionally biased region" description="Low complexity" evidence="1">
    <location>
        <begin position="199"/>
        <end position="232"/>
    </location>
</feature>
<dbReference type="AlphaFoldDB" id="A0A545W7V0"/>
<dbReference type="OrthoDB" id="5333304at2759"/>
<proteinExistence type="predicted"/>
<sequence>MAVQGALAPGLREGQSHALRQYERIIRFRDEIFAGKHATIKIPDSLKEAALSLSIDARHDCSPENRPDQNNAVVATNAHRAVGSPSIATPNVARGLEIRSITLSKPDERLRSEMQMQRKQIEQELRDDAQKNRNKQFGLGTQDDIDASAILANALMLVPEMSFPVQTQEGAGSANGPENDSFDDNTFYSSQHDTPEFQPASPVPVSAAASAADTAPALPPTTNAAAANAVSAKTLDERRSMNRPRQLRTYDELTETPPVRKQPSAPPGLNNYVENPVASSSKPNTTASYAGVSVGSGTVPIQPSSYIDLHPPSPLLQNNGRALPIHPATGFLGQLPQSSDIPGLYGAAQHSASSTGAPAQVAALRSEPNSRTSPESSSQGGQGKRRNRRKKRKSERQAVESQQSFESSTQHIKTEPRSPSPLAGPAYIRPNKRQRQLKAQQQNSSHDEMSYDPAMPSGPSEPNEASKQLQNRQDRAPAGYEGSGMYFTTAPSMPNNTRIAREYATERVITDEGYRRDHVPQLSLPYEYPSRGPHMSRPIHSEGYQDGTVSYGNPSQTARYSAHPEGDAFHESARSHPARILVDAYGREYIEPARQIIRHSLAPSPLPGEADRLYERAPAQPVARYQGPGGLEERGYMFAQPASPYVAPRRILTQPEYVTFENRDGRYREYSARPLATTGEFVPVRSQEHRIYAEGGREYIGRASSMHPVEQNRIASGLGPYGHAPSVRPEASGVVYGIERTAQPPAMKTYGPWSAGNQNMMERDGGINLYTTTTPNEAGGSRGVAGQEATYGRGNMQDGFR</sequence>
<protein>
    <submittedName>
        <fullName evidence="2">Uncharacterized protein</fullName>
    </submittedName>
</protein>
<evidence type="ECO:0000256" key="1">
    <source>
        <dbReference type="SAM" id="MobiDB-lite"/>
    </source>
</evidence>
<gene>
    <name evidence="2" type="ORF">IF1G_02863</name>
</gene>
<comment type="caution">
    <text evidence="2">The sequence shown here is derived from an EMBL/GenBank/DDBJ whole genome shotgun (WGS) entry which is preliminary data.</text>
</comment>
<evidence type="ECO:0000313" key="2">
    <source>
        <dbReference type="EMBL" id="TQV98783.1"/>
    </source>
</evidence>
<feature type="compositionally biased region" description="Polar residues" evidence="1">
    <location>
        <begin position="399"/>
        <end position="411"/>
    </location>
</feature>
<accession>A0A545W7V0</accession>
<feature type="region of interest" description="Disordered" evidence="1">
    <location>
        <begin position="773"/>
        <end position="801"/>
    </location>
</feature>
<feature type="region of interest" description="Disordered" evidence="1">
    <location>
        <begin position="342"/>
        <end position="493"/>
    </location>
</feature>
<name>A0A545W7V0_9HYPO</name>
<keyword evidence="3" id="KW-1185">Reference proteome</keyword>
<feature type="compositionally biased region" description="Basic residues" evidence="1">
    <location>
        <begin position="383"/>
        <end position="394"/>
    </location>
</feature>
<reference evidence="2 3" key="1">
    <citation type="journal article" date="2019" name="Appl. Microbiol. Biotechnol.">
        <title>Genome sequence of Isaria javanica and comparative genome analysis insights into family S53 peptidase evolution in fungal entomopathogens.</title>
        <authorList>
            <person name="Lin R."/>
            <person name="Zhang X."/>
            <person name="Xin B."/>
            <person name="Zou M."/>
            <person name="Gao Y."/>
            <person name="Qin F."/>
            <person name="Hu Q."/>
            <person name="Xie B."/>
            <person name="Cheng X."/>
        </authorList>
    </citation>
    <scope>NUCLEOTIDE SEQUENCE [LARGE SCALE GENOMIC DNA]</scope>
    <source>
        <strain evidence="2 3">IJ1G</strain>
    </source>
</reference>
<feature type="region of interest" description="Disordered" evidence="1">
    <location>
        <begin position="167"/>
        <end position="285"/>
    </location>
</feature>
<dbReference type="Proteomes" id="UP000315783">
    <property type="component" value="Unassembled WGS sequence"/>
</dbReference>